<feature type="compositionally biased region" description="Gly residues" evidence="3">
    <location>
        <begin position="204"/>
        <end position="218"/>
    </location>
</feature>
<dbReference type="PROSITE" id="PS51155">
    <property type="entry name" value="CHIT_BIND_RR_2"/>
    <property type="match status" value="1"/>
</dbReference>
<feature type="region of interest" description="Disordered" evidence="3">
    <location>
        <begin position="91"/>
        <end position="113"/>
    </location>
</feature>
<dbReference type="PANTHER" id="PTHR12236:SF79">
    <property type="entry name" value="CUTICULAR PROTEIN 50CB-RELATED"/>
    <property type="match status" value="1"/>
</dbReference>
<dbReference type="InterPro" id="IPR000618">
    <property type="entry name" value="Insect_cuticle"/>
</dbReference>
<feature type="compositionally biased region" description="Polar residues" evidence="3">
    <location>
        <begin position="307"/>
        <end position="322"/>
    </location>
</feature>
<feature type="compositionally biased region" description="Basic and acidic residues" evidence="3">
    <location>
        <begin position="294"/>
        <end position="303"/>
    </location>
</feature>
<evidence type="ECO:0000256" key="1">
    <source>
        <dbReference type="ARBA" id="ARBA00022460"/>
    </source>
</evidence>
<dbReference type="GO" id="GO:0005615">
    <property type="term" value="C:extracellular space"/>
    <property type="evidence" value="ECO:0007669"/>
    <property type="project" value="TreeGrafter"/>
</dbReference>
<feature type="compositionally biased region" description="Low complexity" evidence="3">
    <location>
        <begin position="229"/>
        <end position="242"/>
    </location>
</feature>
<dbReference type="AlphaFoldDB" id="A0A8B7NMN7"/>
<feature type="compositionally biased region" description="Polar residues" evidence="3">
    <location>
        <begin position="44"/>
        <end position="75"/>
    </location>
</feature>
<dbReference type="OrthoDB" id="6375522at2759"/>
<feature type="region of interest" description="Disordered" evidence="3">
    <location>
        <begin position="291"/>
        <end position="322"/>
    </location>
</feature>
<accession>A0A8B7NMN7</accession>
<dbReference type="Pfam" id="PF00379">
    <property type="entry name" value="Chitin_bind_4"/>
    <property type="match status" value="1"/>
</dbReference>
<feature type="region of interest" description="Disordered" evidence="3">
    <location>
        <begin position="148"/>
        <end position="274"/>
    </location>
</feature>
<feature type="compositionally biased region" description="Polar residues" evidence="3">
    <location>
        <begin position="91"/>
        <end position="100"/>
    </location>
</feature>
<proteinExistence type="predicted"/>
<feature type="region of interest" description="Disordered" evidence="3">
    <location>
        <begin position="13"/>
        <end position="75"/>
    </location>
</feature>
<feature type="compositionally biased region" description="Polar residues" evidence="3">
    <location>
        <begin position="252"/>
        <end position="261"/>
    </location>
</feature>
<name>A0A8B7NMN7_HYAAZ</name>
<dbReference type="Proteomes" id="UP000694843">
    <property type="component" value="Unplaced"/>
</dbReference>
<dbReference type="GO" id="GO:0042302">
    <property type="term" value="F:structural constituent of cuticle"/>
    <property type="evidence" value="ECO:0007669"/>
    <property type="project" value="UniProtKB-UniRule"/>
</dbReference>
<evidence type="ECO:0000256" key="2">
    <source>
        <dbReference type="PROSITE-ProRule" id="PRU00497"/>
    </source>
</evidence>
<dbReference type="InterPro" id="IPR051217">
    <property type="entry name" value="Insect_Cuticle_Struc_Prot"/>
</dbReference>
<dbReference type="GeneID" id="108671858"/>
<dbReference type="PANTHER" id="PTHR12236">
    <property type="entry name" value="STRUCTURAL CONTITUENT OF CUTICLE"/>
    <property type="match status" value="1"/>
</dbReference>
<dbReference type="RefSeq" id="XP_018014940.2">
    <property type="nucleotide sequence ID" value="XM_018159451.2"/>
</dbReference>
<dbReference type="KEGG" id="hazt:108671858"/>
<protein>
    <submittedName>
        <fullName evidence="5">Hyphally regulated cell wall protein 3-like</fullName>
    </submittedName>
</protein>
<dbReference type="GO" id="GO:0031012">
    <property type="term" value="C:extracellular matrix"/>
    <property type="evidence" value="ECO:0007669"/>
    <property type="project" value="TreeGrafter"/>
</dbReference>
<sequence length="322" mass="34165">MADHRISELHRLKRSLSELKPPGLPESSSETPIIRGGIRRVRSPSEQKPLNFPETFSVTQISSQGKKQASGILKSSNDSVKLEAHESVQTDATFAWSSSGAEEGSRYGQEERRSGDIVRGSYYVFMPDGRVVRVSYYVDPTSGFVADSYYGQDNGTYGGQDNGPYDGQDNGSFGGQNTGPYDGQDHVSFGGQDNGPYAGQNNGPHGGQGNGSFGGQGNGSYDNGKDNASSFNGSSSSGPSTGATDVKVESPARNSTNNNVANPGPKDVNVTKTDQPIMFPGGDENQIIYGGFTKDTDPDDSLHGKTTVPTQSLNPGRQLTIM</sequence>
<reference evidence="5" key="1">
    <citation type="submission" date="2025-08" db="UniProtKB">
        <authorList>
            <consortium name="RefSeq"/>
        </authorList>
    </citation>
    <scope>IDENTIFICATION</scope>
    <source>
        <tissue evidence="5">Whole organism</tissue>
    </source>
</reference>
<organism evidence="4 5">
    <name type="scientific">Hyalella azteca</name>
    <name type="common">Amphipod</name>
    <dbReference type="NCBI Taxonomy" id="294128"/>
    <lineage>
        <taxon>Eukaryota</taxon>
        <taxon>Metazoa</taxon>
        <taxon>Ecdysozoa</taxon>
        <taxon>Arthropoda</taxon>
        <taxon>Crustacea</taxon>
        <taxon>Multicrustacea</taxon>
        <taxon>Malacostraca</taxon>
        <taxon>Eumalacostraca</taxon>
        <taxon>Peracarida</taxon>
        <taxon>Amphipoda</taxon>
        <taxon>Senticaudata</taxon>
        <taxon>Talitrida</taxon>
        <taxon>Talitroidea</taxon>
        <taxon>Hyalellidae</taxon>
        <taxon>Hyalella</taxon>
    </lineage>
</organism>
<keyword evidence="4" id="KW-1185">Reference proteome</keyword>
<keyword evidence="1 2" id="KW-0193">Cuticle</keyword>
<evidence type="ECO:0000313" key="5">
    <source>
        <dbReference type="RefSeq" id="XP_018014940.2"/>
    </source>
</evidence>
<evidence type="ECO:0000256" key="3">
    <source>
        <dbReference type="SAM" id="MobiDB-lite"/>
    </source>
</evidence>
<gene>
    <name evidence="5" type="primary">LOC108671858</name>
</gene>
<evidence type="ECO:0000313" key="4">
    <source>
        <dbReference type="Proteomes" id="UP000694843"/>
    </source>
</evidence>
<feature type="compositionally biased region" description="Basic and acidic residues" evidence="3">
    <location>
        <begin position="103"/>
        <end position="113"/>
    </location>
</feature>